<sequence>MEYVESLKSVEMPNSVDALDIVNALDSVKGLESEMALDSVEVASDSVEVVQCPRCGTFHAGGVFGEACFQACRRARRCARCGLLHEDYDLIARFFA</sequence>
<proteinExistence type="predicted"/>
<protein>
    <submittedName>
        <fullName evidence="1">Uncharacterized protein</fullName>
    </submittedName>
</protein>
<name>B8BL18_ORYSI</name>
<reference evidence="1 2" key="1">
    <citation type="journal article" date="2005" name="PLoS Biol.">
        <title>The genomes of Oryza sativa: a history of duplications.</title>
        <authorList>
            <person name="Yu J."/>
            <person name="Wang J."/>
            <person name="Lin W."/>
            <person name="Li S."/>
            <person name="Li H."/>
            <person name="Zhou J."/>
            <person name="Ni P."/>
            <person name="Dong W."/>
            <person name="Hu S."/>
            <person name="Zeng C."/>
            <person name="Zhang J."/>
            <person name="Zhang Y."/>
            <person name="Li R."/>
            <person name="Xu Z."/>
            <person name="Li S."/>
            <person name="Li X."/>
            <person name="Zheng H."/>
            <person name="Cong L."/>
            <person name="Lin L."/>
            <person name="Yin J."/>
            <person name="Geng J."/>
            <person name="Li G."/>
            <person name="Shi J."/>
            <person name="Liu J."/>
            <person name="Lv H."/>
            <person name="Li J."/>
            <person name="Wang J."/>
            <person name="Deng Y."/>
            <person name="Ran L."/>
            <person name="Shi X."/>
            <person name="Wang X."/>
            <person name="Wu Q."/>
            <person name="Li C."/>
            <person name="Ren X."/>
            <person name="Wang J."/>
            <person name="Wang X."/>
            <person name="Li D."/>
            <person name="Liu D."/>
            <person name="Zhang X."/>
            <person name="Ji Z."/>
            <person name="Zhao W."/>
            <person name="Sun Y."/>
            <person name="Zhang Z."/>
            <person name="Bao J."/>
            <person name="Han Y."/>
            <person name="Dong L."/>
            <person name="Ji J."/>
            <person name="Chen P."/>
            <person name="Wu S."/>
            <person name="Liu J."/>
            <person name="Xiao Y."/>
            <person name="Bu D."/>
            <person name="Tan J."/>
            <person name="Yang L."/>
            <person name="Ye C."/>
            <person name="Zhang J."/>
            <person name="Xu J."/>
            <person name="Zhou Y."/>
            <person name="Yu Y."/>
            <person name="Zhang B."/>
            <person name="Zhuang S."/>
            <person name="Wei H."/>
            <person name="Liu B."/>
            <person name="Lei M."/>
            <person name="Yu H."/>
            <person name="Li Y."/>
            <person name="Xu H."/>
            <person name="Wei S."/>
            <person name="He X."/>
            <person name="Fang L."/>
            <person name="Zhang Z."/>
            <person name="Zhang Y."/>
            <person name="Huang X."/>
            <person name="Su Z."/>
            <person name="Tong W."/>
            <person name="Li J."/>
            <person name="Tong Z."/>
            <person name="Li S."/>
            <person name="Ye J."/>
            <person name="Wang L."/>
            <person name="Fang L."/>
            <person name="Lei T."/>
            <person name="Chen C."/>
            <person name="Chen H."/>
            <person name="Xu Z."/>
            <person name="Li H."/>
            <person name="Huang H."/>
            <person name="Zhang F."/>
            <person name="Xu H."/>
            <person name="Li N."/>
            <person name="Zhao C."/>
            <person name="Li S."/>
            <person name="Dong L."/>
            <person name="Huang Y."/>
            <person name="Li L."/>
            <person name="Xi Y."/>
            <person name="Qi Q."/>
            <person name="Li W."/>
            <person name="Zhang B."/>
            <person name="Hu W."/>
            <person name="Zhang Y."/>
            <person name="Tian X."/>
            <person name="Jiao Y."/>
            <person name="Liang X."/>
            <person name="Jin J."/>
            <person name="Gao L."/>
            <person name="Zheng W."/>
            <person name="Hao B."/>
            <person name="Liu S."/>
            <person name="Wang W."/>
            <person name="Yuan L."/>
            <person name="Cao M."/>
            <person name="McDermott J."/>
            <person name="Samudrala R."/>
            <person name="Wang J."/>
            <person name="Wong G.K."/>
            <person name="Yang H."/>
        </authorList>
    </citation>
    <scope>NUCLEOTIDE SEQUENCE [LARGE SCALE GENOMIC DNA]</scope>
    <source>
        <strain evidence="2">cv. 93-11</strain>
    </source>
</reference>
<dbReference type="Proteomes" id="UP000007015">
    <property type="component" value="Chromosome 11"/>
</dbReference>
<dbReference type="AlphaFoldDB" id="B8BL18"/>
<evidence type="ECO:0000313" key="1">
    <source>
        <dbReference type="EMBL" id="EEC68354.1"/>
    </source>
</evidence>
<organism evidence="1 2">
    <name type="scientific">Oryza sativa subsp. indica</name>
    <name type="common">Rice</name>
    <dbReference type="NCBI Taxonomy" id="39946"/>
    <lineage>
        <taxon>Eukaryota</taxon>
        <taxon>Viridiplantae</taxon>
        <taxon>Streptophyta</taxon>
        <taxon>Embryophyta</taxon>
        <taxon>Tracheophyta</taxon>
        <taxon>Spermatophyta</taxon>
        <taxon>Magnoliopsida</taxon>
        <taxon>Liliopsida</taxon>
        <taxon>Poales</taxon>
        <taxon>Poaceae</taxon>
        <taxon>BOP clade</taxon>
        <taxon>Oryzoideae</taxon>
        <taxon>Oryzeae</taxon>
        <taxon>Oryzinae</taxon>
        <taxon>Oryza</taxon>
        <taxon>Oryza sativa</taxon>
    </lineage>
</organism>
<keyword evidence="2" id="KW-1185">Reference proteome</keyword>
<evidence type="ECO:0000313" key="2">
    <source>
        <dbReference type="Proteomes" id="UP000007015"/>
    </source>
</evidence>
<dbReference type="Gramene" id="BGIOSGA035442-TA">
    <property type="protein sequence ID" value="BGIOSGA035442-PA"/>
    <property type="gene ID" value="BGIOSGA035442"/>
</dbReference>
<gene>
    <name evidence="1" type="ORF">OsI_36485</name>
</gene>
<dbReference type="HOGENOM" id="CLU_2363439_0_0_1"/>
<accession>B8BL18</accession>
<dbReference type="EMBL" id="CM000136">
    <property type="protein sequence ID" value="EEC68354.1"/>
    <property type="molecule type" value="Genomic_DNA"/>
</dbReference>